<evidence type="ECO:0000259" key="11">
    <source>
        <dbReference type="PROSITE" id="PS50206"/>
    </source>
</evidence>
<comment type="caution">
    <text evidence="12">The sequence shown here is derived from an EMBL/GenBank/DDBJ whole genome shotgun (WGS) entry which is preliminary data.</text>
</comment>
<reference evidence="12 13" key="1">
    <citation type="journal article" date="2021" name="Sci. Rep.">
        <title>Genome sequencing of the multicellular alga Astrephomene provides insights into convergent evolution of germ-soma differentiation.</title>
        <authorList>
            <person name="Yamashita S."/>
            <person name="Yamamoto K."/>
            <person name="Matsuzaki R."/>
            <person name="Suzuki S."/>
            <person name="Yamaguchi H."/>
            <person name="Hirooka S."/>
            <person name="Minakuchi Y."/>
            <person name="Miyagishima S."/>
            <person name="Kawachi M."/>
            <person name="Toyoda A."/>
            <person name="Nozaki H."/>
        </authorList>
    </citation>
    <scope>NUCLEOTIDE SEQUENCE [LARGE SCALE GENOMIC DNA]</scope>
    <source>
        <strain evidence="12 13">NIES-4017</strain>
    </source>
</reference>
<evidence type="ECO:0000256" key="2">
    <source>
        <dbReference type="ARBA" id="ARBA00022771"/>
    </source>
</evidence>
<evidence type="ECO:0000313" key="12">
    <source>
        <dbReference type="EMBL" id="GFR39929.1"/>
    </source>
</evidence>
<evidence type="ECO:0000256" key="9">
    <source>
        <dbReference type="SAM" id="MobiDB-lite"/>
    </source>
</evidence>
<feature type="compositionally biased region" description="Polar residues" evidence="9">
    <location>
        <begin position="460"/>
        <end position="471"/>
    </location>
</feature>
<feature type="region of interest" description="Disordered" evidence="9">
    <location>
        <begin position="412"/>
        <end position="431"/>
    </location>
</feature>
<dbReference type="InterPro" id="IPR000679">
    <property type="entry name" value="Znf_GATA"/>
</dbReference>
<evidence type="ECO:0000256" key="6">
    <source>
        <dbReference type="ARBA" id="ARBA00024019"/>
    </source>
</evidence>
<evidence type="ECO:0000256" key="1">
    <source>
        <dbReference type="ARBA" id="ARBA00022723"/>
    </source>
</evidence>
<organism evidence="12 13">
    <name type="scientific">Astrephomene gubernaculifera</name>
    <dbReference type="NCBI Taxonomy" id="47775"/>
    <lineage>
        <taxon>Eukaryota</taxon>
        <taxon>Viridiplantae</taxon>
        <taxon>Chlorophyta</taxon>
        <taxon>core chlorophytes</taxon>
        <taxon>Chlorophyceae</taxon>
        <taxon>CS clade</taxon>
        <taxon>Chlamydomonadales</taxon>
        <taxon>Astrephomenaceae</taxon>
        <taxon>Astrephomene</taxon>
    </lineage>
</organism>
<feature type="region of interest" description="Disordered" evidence="9">
    <location>
        <begin position="580"/>
        <end position="600"/>
    </location>
</feature>
<dbReference type="GO" id="GO:0006355">
    <property type="term" value="P:regulation of DNA-templated transcription"/>
    <property type="evidence" value="ECO:0007669"/>
    <property type="project" value="InterPro"/>
</dbReference>
<evidence type="ECO:0000256" key="4">
    <source>
        <dbReference type="ARBA" id="ARBA00023015"/>
    </source>
</evidence>
<feature type="domain" description="GATA-type" evidence="10">
    <location>
        <begin position="655"/>
        <end position="690"/>
    </location>
</feature>
<dbReference type="PROSITE" id="PS50206">
    <property type="entry name" value="RHODANESE_3"/>
    <property type="match status" value="1"/>
</dbReference>
<keyword evidence="1" id="KW-0479">Metal-binding</keyword>
<dbReference type="SMART" id="SM00401">
    <property type="entry name" value="ZnF_GATA"/>
    <property type="match status" value="1"/>
</dbReference>
<evidence type="ECO:0000256" key="8">
    <source>
        <dbReference type="PROSITE-ProRule" id="PRU00094"/>
    </source>
</evidence>
<keyword evidence="13" id="KW-1185">Reference proteome</keyword>
<evidence type="ECO:0008006" key="14">
    <source>
        <dbReference type="Google" id="ProtNLM"/>
    </source>
</evidence>
<feature type="region of interest" description="Disordered" evidence="9">
    <location>
        <begin position="441"/>
        <end position="472"/>
    </location>
</feature>
<feature type="compositionally biased region" description="Polar residues" evidence="9">
    <location>
        <begin position="551"/>
        <end position="564"/>
    </location>
</feature>
<dbReference type="Proteomes" id="UP001054857">
    <property type="component" value="Unassembled WGS sequence"/>
</dbReference>
<dbReference type="PROSITE" id="PS00344">
    <property type="entry name" value="GATA_ZN_FINGER_1"/>
    <property type="match status" value="1"/>
</dbReference>
<feature type="region of interest" description="Disordered" evidence="9">
    <location>
        <begin position="381"/>
        <end position="407"/>
    </location>
</feature>
<proteinExistence type="inferred from homology"/>
<accession>A0AAD3DDP8</accession>
<dbReference type="PANTHER" id="PTHR47172">
    <property type="entry name" value="OS01G0976800 PROTEIN"/>
    <property type="match status" value="1"/>
</dbReference>
<sequence length="708" mass="71482">MAAIEHMPMFDDGDALLFGGVDLFDSAVPCIAGELELQLQSYEGAGDLPIVDSSPGKSFSLTKDSGGSSICALAVADFADPDFIDNVSLDDLAAADHYGHTICGRQSTAESVAAPGSSRSLPTALSWNAVGLQPACLVAAPAPDGELSGHGHASQYQYNHCQESSDCDMSHTVNDGESSGVGPGKGNAQGSSQSEASEDNTAGVAPDAATAGEEHISMPSFGLSLSRLAGGAAQSKQEGAYPTAQEQLEGAAQQPFQHQQQQAPAMPRAYSVDNFAMAGPSAAACPDSLLESQRCTAHVPRSYSCVAPDSIDLALGCGGAGNPSAFGSRGRCASLNETQMRRQWLCEGELLAPQLPPSVNELELLELPEDTMPVRPARISLQHSSSSGLGSSTLGSGSGGAQSMVSGLAPFKGSSGVSGSSAPSGPAPAPTVTVKRKIITSPSPLLPQPRQPKSRQSVSAAGTASGPNVQSPKRVKVIAGGYSAWQEAGAAPASSAGVLSGWNASRAGPGVVTAAGTSNMKTVRSMPANMNSFLDGSEQPLGAPGAADSVISPNGSTMSSSTLQQTALARGSFFDPAGAGRAAGGAANAPAAAGQAPVTTKRSRAPGAILGAGAVPGAFMPAFGQDGKRLTVPGVPKPRKRASPNGNPPKAPAPNPNGHCCTQCGTQTTPVWRAGPHGPKTLCNACGVRYMKVAKGNVAPAPRRQQQH</sequence>
<comment type="similarity">
    <text evidence="6">Belongs to the type IV zinc-finger family. Class B subfamily.</text>
</comment>
<dbReference type="InterPro" id="IPR001763">
    <property type="entry name" value="Rhodanese-like_dom"/>
</dbReference>
<gene>
    <name evidence="12" type="ORF">Agub_g5</name>
</gene>
<name>A0AAD3DDP8_9CHLO</name>
<feature type="domain" description="Rhodanese" evidence="11">
    <location>
        <begin position="473"/>
        <end position="494"/>
    </location>
</feature>
<keyword evidence="2 8" id="KW-0863">Zinc-finger</keyword>
<evidence type="ECO:0000256" key="5">
    <source>
        <dbReference type="ARBA" id="ARBA00023163"/>
    </source>
</evidence>
<keyword evidence="3" id="KW-0862">Zinc</keyword>
<protein>
    <recommendedName>
        <fullName evidence="14">GATA-type domain-containing protein</fullName>
    </recommendedName>
</protein>
<dbReference type="Pfam" id="PF00320">
    <property type="entry name" value="GATA"/>
    <property type="match status" value="1"/>
</dbReference>
<dbReference type="GO" id="GO:0008270">
    <property type="term" value="F:zinc ion binding"/>
    <property type="evidence" value="ECO:0007669"/>
    <property type="project" value="UniProtKB-KW"/>
</dbReference>
<evidence type="ECO:0000256" key="3">
    <source>
        <dbReference type="ARBA" id="ARBA00022833"/>
    </source>
</evidence>
<evidence type="ECO:0000313" key="13">
    <source>
        <dbReference type="Proteomes" id="UP001054857"/>
    </source>
</evidence>
<dbReference type="CDD" id="cd00202">
    <property type="entry name" value="ZnF_GATA"/>
    <property type="match status" value="1"/>
</dbReference>
<evidence type="ECO:0000256" key="7">
    <source>
        <dbReference type="ARBA" id="ARBA00037539"/>
    </source>
</evidence>
<evidence type="ECO:0000259" key="10">
    <source>
        <dbReference type="PROSITE" id="PS50114"/>
    </source>
</evidence>
<comment type="function">
    <text evidence="7">Transcriptional regulator that specifically binds 5'-GATA-3' or 5'-GAT-3' motifs within gene promoters.</text>
</comment>
<dbReference type="EMBL" id="BMAR01000001">
    <property type="protein sequence ID" value="GFR39929.1"/>
    <property type="molecule type" value="Genomic_DNA"/>
</dbReference>
<feature type="compositionally biased region" description="Low complexity" evidence="9">
    <location>
        <begin position="580"/>
        <end position="597"/>
    </location>
</feature>
<keyword evidence="4" id="KW-0805">Transcription regulation</keyword>
<feature type="compositionally biased region" description="Low complexity" evidence="9">
    <location>
        <begin position="413"/>
        <end position="424"/>
    </location>
</feature>
<feature type="compositionally biased region" description="Pro residues" evidence="9">
    <location>
        <begin position="646"/>
        <end position="655"/>
    </location>
</feature>
<keyword evidence="5" id="KW-0804">Transcription</keyword>
<dbReference type="InterPro" id="IPR013088">
    <property type="entry name" value="Znf_NHR/GATA"/>
</dbReference>
<feature type="region of interest" description="Disordered" evidence="9">
    <location>
        <begin position="165"/>
        <end position="208"/>
    </location>
</feature>
<dbReference type="Gene3D" id="3.30.50.10">
    <property type="entry name" value="Erythroid Transcription Factor GATA-1, subunit A"/>
    <property type="match status" value="1"/>
</dbReference>
<dbReference type="PROSITE" id="PS50114">
    <property type="entry name" value="GATA_ZN_FINGER_2"/>
    <property type="match status" value="1"/>
</dbReference>
<dbReference type="GO" id="GO:0043565">
    <property type="term" value="F:sequence-specific DNA binding"/>
    <property type="evidence" value="ECO:0007669"/>
    <property type="project" value="InterPro"/>
</dbReference>
<dbReference type="PANTHER" id="PTHR47172:SF24">
    <property type="entry name" value="GATA ZINC FINGER DOMAIN-CONTAINING PROTEIN 14-RELATED"/>
    <property type="match status" value="1"/>
</dbReference>
<dbReference type="AlphaFoldDB" id="A0AAD3DDP8"/>
<feature type="compositionally biased region" description="Low complexity" evidence="9">
    <location>
        <begin position="384"/>
        <end position="395"/>
    </location>
</feature>
<feature type="region of interest" description="Disordered" evidence="9">
    <location>
        <begin position="544"/>
        <end position="564"/>
    </location>
</feature>
<feature type="region of interest" description="Disordered" evidence="9">
    <location>
        <begin position="625"/>
        <end position="655"/>
    </location>
</feature>
<dbReference type="SUPFAM" id="SSF57716">
    <property type="entry name" value="Glucocorticoid receptor-like (DNA-binding domain)"/>
    <property type="match status" value="1"/>
</dbReference>